<keyword evidence="1" id="KW-0732">Signal</keyword>
<protein>
    <submittedName>
        <fullName evidence="2">OprO/OprP family phosphate-selective porin</fullName>
    </submittedName>
</protein>
<comment type="caution">
    <text evidence="2">The sequence shown here is derived from an EMBL/GenBank/DDBJ whole genome shotgun (WGS) entry which is preliminary data.</text>
</comment>
<dbReference type="Proteomes" id="UP000704611">
    <property type="component" value="Unassembled WGS sequence"/>
</dbReference>
<sequence length="369" mass="40075">MNSLSKITVALLSASITGNVLAADIEVKPRGRLHLDAGFYNDDQTTFGNGVNVRRGRMGLQGTISPDWRFVIEYDFAEGGDASAADVNLRTKLAGGTVTIGHQRVPFSLNTLTSSNSITFMERSSASTVITPDRKLGVRFDKTFGNITSESMAFGRTMNTESDAGKDDSMGLAQRLVYHPKVDDVQYHLGAAVVYQDLGDYNTLRLRDRPELRIDPAIRLIDTGTLNEVDSLTRAGLEFAAIKGVWSVEAELLSLQTSSAIQDVSFSGYHMQVSYVVTGESRSYKNGLFSGIKPSSASGAIEVAARYSVTDLNDGAVFGGEQKNLTLGLNYYMNSNIRFMGNIVFSDIDTSSAVSEEPIGFGIRAQYNF</sequence>
<evidence type="ECO:0000313" key="3">
    <source>
        <dbReference type="Proteomes" id="UP000704611"/>
    </source>
</evidence>
<dbReference type="Pfam" id="PF07396">
    <property type="entry name" value="Porin_O_P"/>
    <property type="match status" value="1"/>
</dbReference>
<proteinExistence type="predicted"/>
<dbReference type="InterPro" id="IPR010870">
    <property type="entry name" value="Porin_O/P"/>
</dbReference>
<keyword evidence="3" id="KW-1185">Reference proteome</keyword>
<feature type="chain" id="PRO_5045089569" evidence="1">
    <location>
        <begin position="23"/>
        <end position="369"/>
    </location>
</feature>
<gene>
    <name evidence="2" type="ORF">KQY15_17025</name>
</gene>
<evidence type="ECO:0000256" key="1">
    <source>
        <dbReference type="SAM" id="SignalP"/>
    </source>
</evidence>
<organism evidence="2 3">
    <name type="scientific">Arsukibacterium indicum</name>
    <dbReference type="NCBI Taxonomy" id="2848612"/>
    <lineage>
        <taxon>Bacteria</taxon>
        <taxon>Pseudomonadati</taxon>
        <taxon>Pseudomonadota</taxon>
        <taxon>Gammaproteobacteria</taxon>
        <taxon>Chromatiales</taxon>
        <taxon>Chromatiaceae</taxon>
        <taxon>Arsukibacterium</taxon>
    </lineage>
</organism>
<feature type="signal peptide" evidence="1">
    <location>
        <begin position="1"/>
        <end position="22"/>
    </location>
</feature>
<reference evidence="2 3" key="1">
    <citation type="submission" date="2021-06" db="EMBL/GenBank/DDBJ databases">
        <title>Rheinheimera indica sp. nov., isolated from deep-sea sediment.</title>
        <authorList>
            <person name="Wang Z."/>
            <person name="Zhang X.-Y."/>
        </authorList>
    </citation>
    <scope>NUCLEOTIDE SEQUENCE [LARGE SCALE GENOMIC DNA]</scope>
    <source>
        <strain evidence="2 3">SM2107</strain>
    </source>
</reference>
<accession>A0ABS6MRA9</accession>
<evidence type="ECO:0000313" key="2">
    <source>
        <dbReference type="EMBL" id="MBV2130802.1"/>
    </source>
</evidence>
<dbReference type="RefSeq" id="WP_217671109.1">
    <property type="nucleotide sequence ID" value="NZ_JAHRID010000009.1"/>
</dbReference>
<name>A0ABS6MRA9_9GAMM</name>
<dbReference type="EMBL" id="JAHRID010000009">
    <property type="protein sequence ID" value="MBV2130802.1"/>
    <property type="molecule type" value="Genomic_DNA"/>
</dbReference>